<proteinExistence type="predicted"/>
<reference evidence="1 2" key="1">
    <citation type="journal article" date="2017" name="PLoS Biol.">
        <title>The sea cucumber genome provides insights into morphological evolution and visceral regeneration.</title>
        <authorList>
            <person name="Zhang X."/>
            <person name="Sun L."/>
            <person name="Yuan J."/>
            <person name="Sun Y."/>
            <person name="Gao Y."/>
            <person name="Zhang L."/>
            <person name="Li S."/>
            <person name="Dai H."/>
            <person name="Hamel J.F."/>
            <person name="Liu C."/>
            <person name="Yu Y."/>
            <person name="Liu S."/>
            <person name="Lin W."/>
            <person name="Guo K."/>
            <person name="Jin S."/>
            <person name="Xu P."/>
            <person name="Storey K.B."/>
            <person name="Huan P."/>
            <person name="Zhang T."/>
            <person name="Zhou Y."/>
            <person name="Zhang J."/>
            <person name="Lin C."/>
            <person name="Li X."/>
            <person name="Xing L."/>
            <person name="Huo D."/>
            <person name="Sun M."/>
            <person name="Wang L."/>
            <person name="Mercier A."/>
            <person name="Li F."/>
            <person name="Yang H."/>
            <person name="Xiang J."/>
        </authorList>
    </citation>
    <scope>NUCLEOTIDE SEQUENCE [LARGE SCALE GENOMIC DNA]</scope>
    <source>
        <strain evidence="1">Shaxun</strain>
        <tissue evidence="1">Muscle</tissue>
    </source>
</reference>
<keyword evidence="2" id="KW-1185">Reference proteome</keyword>
<gene>
    <name evidence="1" type="ORF">BSL78_18007</name>
</gene>
<protein>
    <submittedName>
        <fullName evidence="1">Uncharacterized protein</fullName>
    </submittedName>
</protein>
<evidence type="ECO:0000313" key="1">
    <source>
        <dbReference type="EMBL" id="PIK45118.1"/>
    </source>
</evidence>
<evidence type="ECO:0000313" key="2">
    <source>
        <dbReference type="Proteomes" id="UP000230750"/>
    </source>
</evidence>
<organism evidence="1 2">
    <name type="scientific">Stichopus japonicus</name>
    <name type="common">Sea cucumber</name>
    <dbReference type="NCBI Taxonomy" id="307972"/>
    <lineage>
        <taxon>Eukaryota</taxon>
        <taxon>Metazoa</taxon>
        <taxon>Echinodermata</taxon>
        <taxon>Eleutherozoa</taxon>
        <taxon>Echinozoa</taxon>
        <taxon>Holothuroidea</taxon>
        <taxon>Aspidochirotacea</taxon>
        <taxon>Aspidochirotida</taxon>
        <taxon>Stichopodidae</taxon>
        <taxon>Apostichopus</taxon>
    </lineage>
</organism>
<accession>A0A2G8KAT1</accession>
<comment type="caution">
    <text evidence="1">The sequence shown here is derived from an EMBL/GenBank/DDBJ whole genome shotgun (WGS) entry which is preliminary data.</text>
</comment>
<sequence>MYRAWKNPDIDFSFGAARFTLFGKFGMYPVSVNGLANDHQAFNFWLVEKYQSSKDEMTGDNGPLGLIDAVPYPGDTYTLVYVDLSDYKDDLVPSELPADIDPETDQTLTFTLYIVNNVTEKHCGFNLTVIEGEISSRA</sequence>
<dbReference type="AlphaFoldDB" id="A0A2G8KAT1"/>
<name>A0A2G8KAT1_STIJA</name>
<dbReference type="Proteomes" id="UP000230750">
    <property type="component" value="Unassembled WGS sequence"/>
</dbReference>
<dbReference type="EMBL" id="MRZV01000733">
    <property type="protein sequence ID" value="PIK45118.1"/>
    <property type="molecule type" value="Genomic_DNA"/>
</dbReference>